<keyword evidence="3" id="KW-1185">Reference proteome</keyword>
<feature type="signal peptide" evidence="1">
    <location>
        <begin position="1"/>
        <end position="15"/>
    </location>
</feature>
<protein>
    <recommendedName>
        <fullName evidence="4">Heterokaryon incompatibility domain-containing protein</fullName>
    </recommendedName>
</protein>
<sequence>MKLLSNLIALEFATAAISVAPHPGVKNRQAGVVYVRFYAQSGCQGNWIEDTVYFDDGTDACQVETLSIPYASWRVEQNDATRMRKSWYTLSGTVYDWLTDHRHLCIMCYQVTELYWPCRCLFYQSEVDMCVAYGQQGHGIQKRFIHVGHACSVHSVNYVDAASILADRPDVLNPGSCGESDIDPDDAGSLLADSSQRSSVSKTSVTAPNLVLLNGLAEDLCLVGYLKYLWPQRIGYRDMHWISRHALDIATRIEQGYRPKEEIGNDQAIISNCHTKDVEEDDNDCHTSLEYRLLHDFICSEEPLDMLISTLKVWILRARAGPEINLAEVYTIAMRSSFDLMHSAVFLSSGPKPQSIMQHACHCGRVISDQYTELREGAIMDFKSQLNGYGSQVQHTTGRSTRPNSAKPGVWGSTVFRDIWRHTSQSTGDTGHSLPSHPPVPAGQSSCLAGLGRSQTDHVFLLTCLPFMKWATKLQQNEVYGLKSDREFFLLLKSSYEPERRRKYWPWMHRVVAIDFVRFELF</sequence>
<keyword evidence="1" id="KW-0732">Signal</keyword>
<proteinExistence type="predicted"/>
<dbReference type="STRING" id="1283841.A0A084QXB2"/>
<gene>
    <name evidence="2" type="ORF">S40285_06672</name>
</gene>
<accession>A0A084QXB2</accession>
<reference evidence="2 3" key="1">
    <citation type="journal article" date="2014" name="BMC Genomics">
        <title>Comparative genome sequencing reveals chemotype-specific gene clusters in the toxigenic black mold Stachybotrys.</title>
        <authorList>
            <person name="Semeiks J."/>
            <person name="Borek D."/>
            <person name="Otwinowski Z."/>
            <person name="Grishin N.V."/>
        </authorList>
    </citation>
    <scope>NUCLEOTIDE SEQUENCE [LARGE SCALE GENOMIC DNA]</scope>
    <source>
        <strain evidence="2 3">IBT 40285</strain>
    </source>
</reference>
<dbReference type="AlphaFoldDB" id="A0A084QXB2"/>
<evidence type="ECO:0008006" key="4">
    <source>
        <dbReference type="Google" id="ProtNLM"/>
    </source>
</evidence>
<name>A0A084QXB2_STAC4</name>
<evidence type="ECO:0000256" key="1">
    <source>
        <dbReference type="SAM" id="SignalP"/>
    </source>
</evidence>
<dbReference type="InParanoid" id="A0A084QXB2"/>
<dbReference type="EMBL" id="KL659800">
    <property type="protein sequence ID" value="KFA68597.1"/>
    <property type="molecule type" value="Genomic_DNA"/>
</dbReference>
<dbReference type="OrthoDB" id="5355526at2759"/>
<evidence type="ECO:0000313" key="3">
    <source>
        <dbReference type="Proteomes" id="UP000028524"/>
    </source>
</evidence>
<dbReference type="OMA" id="RIVECHM"/>
<dbReference type="HOGENOM" id="CLU_521923_0_0_1"/>
<evidence type="ECO:0000313" key="2">
    <source>
        <dbReference type="EMBL" id="KFA68597.1"/>
    </source>
</evidence>
<dbReference type="Proteomes" id="UP000028524">
    <property type="component" value="Unassembled WGS sequence"/>
</dbReference>
<feature type="chain" id="PRO_5012249363" description="Heterokaryon incompatibility domain-containing protein" evidence="1">
    <location>
        <begin position="16"/>
        <end position="522"/>
    </location>
</feature>
<organism evidence="2 3">
    <name type="scientific">Stachybotrys chlorohalonatus (strain IBT 40285)</name>
    <dbReference type="NCBI Taxonomy" id="1283841"/>
    <lineage>
        <taxon>Eukaryota</taxon>
        <taxon>Fungi</taxon>
        <taxon>Dikarya</taxon>
        <taxon>Ascomycota</taxon>
        <taxon>Pezizomycotina</taxon>
        <taxon>Sordariomycetes</taxon>
        <taxon>Hypocreomycetidae</taxon>
        <taxon>Hypocreales</taxon>
        <taxon>Stachybotryaceae</taxon>
        <taxon>Stachybotrys</taxon>
    </lineage>
</organism>